<evidence type="ECO:0000313" key="2">
    <source>
        <dbReference type="Proteomes" id="UP000221165"/>
    </source>
</evidence>
<dbReference type="EMBL" id="MIGC01007737">
    <property type="protein sequence ID" value="PHJ15637.1"/>
    <property type="molecule type" value="Genomic_DNA"/>
</dbReference>
<proteinExistence type="predicted"/>
<keyword evidence="2" id="KW-1185">Reference proteome</keyword>
<dbReference type="VEuPathDB" id="ToxoDB:CSUI_010552"/>
<evidence type="ECO:0000313" key="1">
    <source>
        <dbReference type="EMBL" id="PHJ15637.1"/>
    </source>
</evidence>
<dbReference type="AlphaFoldDB" id="A0A2C6KDF3"/>
<reference evidence="1 2" key="1">
    <citation type="journal article" date="2017" name="Int. J. Parasitol.">
        <title>The genome of the protozoan parasite Cystoisospora suis and a reverse vaccinology approach to identify vaccine candidates.</title>
        <authorList>
            <person name="Palmieri N."/>
            <person name="Shrestha A."/>
            <person name="Ruttkowski B."/>
            <person name="Beck T."/>
            <person name="Vogl C."/>
            <person name="Tomley F."/>
            <person name="Blake D.P."/>
            <person name="Joachim A."/>
        </authorList>
    </citation>
    <scope>NUCLEOTIDE SEQUENCE [LARGE SCALE GENOMIC DNA]</scope>
    <source>
        <strain evidence="1 2">Wien I</strain>
    </source>
</reference>
<protein>
    <submittedName>
        <fullName evidence="1">Uncharacterized protein</fullName>
    </submittedName>
</protein>
<accession>A0A2C6KDF3</accession>
<gene>
    <name evidence="1" type="ORF">CSUI_010552</name>
</gene>
<sequence>MLLRVKPTQLSTMREESWHIQTSNFFSLQVRKRSFLLPRPSPPEKQIIYHDLPQPDVPLEYIHQVLLTPSLLLHSLPIINQGQTISTKFFHDCLFLLLS</sequence>
<dbReference type="RefSeq" id="XP_067917369.1">
    <property type="nucleotide sequence ID" value="XM_068070655.1"/>
</dbReference>
<dbReference type="GeneID" id="94433866"/>
<comment type="caution">
    <text evidence="1">The sequence shown here is derived from an EMBL/GenBank/DDBJ whole genome shotgun (WGS) entry which is preliminary data.</text>
</comment>
<feature type="non-terminal residue" evidence="1">
    <location>
        <position position="99"/>
    </location>
</feature>
<name>A0A2C6KDF3_9APIC</name>
<dbReference type="Proteomes" id="UP000221165">
    <property type="component" value="Unassembled WGS sequence"/>
</dbReference>
<organism evidence="1 2">
    <name type="scientific">Cystoisospora suis</name>
    <dbReference type="NCBI Taxonomy" id="483139"/>
    <lineage>
        <taxon>Eukaryota</taxon>
        <taxon>Sar</taxon>
        <taxon>Alveolata</taxon>
        <taxon>Apicomplexa</taxon>
        <taxon>Conoidasida</taxon>
        <taxon>Coccidia</taxon>
        <taxon>Eucoccidiorida</taxon>
        <taxon>Eimeriorina</taxon>
        <taxon>Sarcocystidae</taxon>
        <taxon>Cystoisospora</taxon>
    </lineage>
</organism>